<dbReference type="SUPFAM" id="SSF56935">
    <property type="entry name" value="Porins"/>
    <property type="match status" value="1"/>
</dbReference>
<keyword evidence="9" id="KW-1185">Reference proteome</keyword>
<dbReference type="Pfam" id="PF14905">
    <property type="entry name" value="OMP_b-brl_3"/>
    <property type="match status" value="1"/>
</dbReference>
<dbReference type="InterPro" id="IPR012910">
    <property type="entry name" value="Plug_dom"/>
</dbReference>
<dbReference type="Gene3D" id="2.40.170.20">
    <property type="entry name" value="TonB-dependent receptor, beta-barrel domain"/>
    <property type="match status" value="1"/>
</dbReference>
<dbReference type="SUPFAM" id="SSF49452">
    <property type="entry name" value="Starch-binding domain-like"/>
    <property type="match status" value="1"/>
</dbReference>
<feature type="region of interest" description="Disordered" evidence="4">
    <location>
        <begin position="297"/>
        <end position="316"/>
    </location>
</feature>
<dbReference type="InterPro" id="IPR036942">
    <property type="entry name" value="Beta-barrel_TonB_sf"/>
</dbReference>
<feature type="compositionally biased region" description="Polar residues" evidence="4">
    <location>
        <begin position="297"/>
        <end position="308"/>
    </location>
</feature>
<keyword evidence="5" id="KW-0732">Signal</keyword>
<dbReference type="Proteomes" id="UP001501153">
    <property type="component" value="Unassembled WGS sequence"/>
</dbReference>
<accession>A0ABP8I1Y3</accession>
<gene>
    <name evidence="8" type="ORF">GCM10023185_06620</name>
</gene>
<feature type="chain" id="PRO_5047398264" evidence="5">
    <location>
        <begin position="30"/>
        <end position="823"/>
    </location>
</feature>
<dbReference type="InterPro" id="IPR037066">
    <property type="entry name" value="Plug_dom_sf"/>
</dbReference>
<protein>
    <submittedName>
        <fullName evidence="8">TonB-dependent receptor</fullName>
    </submittedName>
</protein>
<organism evidence="8 9">
    <name type="scientific">Hymenobacter saemangeumensis</name>
    <dbReference type="NCBI Taxonomy" id="1084522"/>
    <lineage>
        <taxon>Bacteria</taxon>
        <taxon>Pseudomonadati</taxon>
        <taxon>Bacteroidota</taxon>
        <taxon>Cytophagia</taxon>
        <taxon>Cytophagales</taxon>
        <taxon>Hymenobacteraceae</taxon>
        <taxon>Hymenobacter</taxon>
    </lineage>
</organism>
<evidence type="ECO:0000259" key="7">
    <source>
        <dbReference type="Pfam" id="PF14905"/>
    </source>
</evidence>
<reference evidence="9" key="1">
    <citation type="journal article" date="2019" name="Int. J. Syst. Evol. Microbiol.">
        <title>The Global Catalogue of Microorganisms (GCM) 10K type strain sequencing project: providing services to taxonomists for standard genome sequencing and annotation.</title>
        <authorList>
            <consortium name="The Broad Institute Genomics Platform"/>
            <consortium name="The Broad Institute Genome Sequencing Center for Infectious Disease"/>
            <person name="Wu L."/>
            <person name="Ma J."/>
        </authorList>
    </citation>
    <scope>NUCLEOTIDE SEQUENCE [LARGE SCALE GENOMIC DNA]</scope>
    <source>
        <strain evidence="9">JCM 17923</strain>
    </source>
</reference>
<dbReference type="PANTHER" id="PTHR40980">
    <property type="entry name" value="PLUG DOMAIN-CONTAINING PROTEIN"/>
    <property type="match status" value="1"/>
</dbReference>
<evidence type="ECO:0000256" key="3">
    <source>
        <dbReference type="ARBA" id="ARBA00023237"/>
    </source>
</evidence>
<keyword evidence="3" id="KW-0998">Cell outer membrane</keyword>
<evidence type="ECO:0000256" key="2">
    <source>
        <dbReference type="ARBA" id="ARBA00023136"/>
    </source>
</evidence>
<evidence type="ECO:0000256" key="4">
    <source>
        <dbReference type="SAM" id="MobiDB-lite"/>
    </source>
</evidence>
<proteinExistence type="predicted"/>
<feature type="domain" description="Outer membrane protein beta-barrel" evidence="7">
    <location>
        <begin position="425"/>
        <end position="800"/>
    </location>
</feature>
<feature type="domain" description="TonB-dependent receptor plug" evidence="6">
    <location>
        <begin position="156"/>
        <end position="230"/>
    </location>
</feature>
<dbReference type="InterPro" id="IPR013784">
    <property type="entry name" value="Carb-bd-like_fold"/>
</dbReference>
<evidence type="ECO:0000259" key="6">
    <source>
        <dbReference type="Pfam" id="PF07715"/>
    </source>
</evidence>
<keyword evidence="2" id="KW-0472">Membrane</keyword>
<dbReference type="EMBL" id="BAABGZ010000010">
    <property type="protein sequence ID" value="GAA4349702.1"/>
    <property type="molecule type" value="Genomic_DNA"/>
</dbReference>
<keyword evidence="8" id="KW-0675">Receptor</keyword>
<dbReference type="Gene3D" id="2.170.130.10">
    <property type="entry name" value="TonB-dependent receptor, plug domain"/>
    <property type="match status" value="1"/>
</dbReference>
<feature type="signal peptide" evidence="5">
    <location>
        <begin position="1"/>
        <end position="29"/>
    </location>
</feature>
<sequence>MKTFTCTRFFQTAFCLSLLGIFSPLSSMAQGPGSVRGSLQETNGQALPFADVLVLRAADSTLVTGVQTTENGSFAVKELALGTYIIRTQALSYQAGRSRVVLTAEQPSVQLPALKVAPATTKLAEVVVQGQKETVVESLDKKVINVEKDLGSVGGTAVNVLQNVPSVAVDARGTVSMRGSSNLTILIDGKPSGTSNGGNGPRLDQIPASQIAQVEIMTNPSAKYDASGAGVINIITKKQKKNGFNGQAGLVVGTRDKYSPSLSLSRRQGKANWNLNYSGRDQVYLETRENQQLATLPNGSQLRSQQNGSERDHSTNHRLSLGLDYELSPNTSLGFNLTPGLEGNREVGQSVLTQHAANGSTSTQKATQELEVDVKVMNASTNLRHTWAKQEGRELSANAGWVRIDAHAPVTQTVTGALAGGWRQDLRLDANIFFAGVDYVHPLAEGKGRFEAGAKVQAGSSTGGADMSLPVEGRPGEFVYNAARSMKYTNNEVIPAAYLTYQRPLGHGWSTLAGLRSEYTAVSGELKNQTGSYDVKYLSFFPSATLAKELGEKPGQQKVQASYARRLNRPDFMQQLPFAFYQDPLNYRTGNPALRAEFSHNVELGHQITLTSGATFTTTLFGRFTDNAIQSVRAVDEAATAANNGAGLVTAETYRNLGTITNLGAEFTWNQPLAKWWRVAASGSLFRNEVANNAASQNNRSALAGTLRLNNNFQPTKTLDVQLTGSFRSATLTGQGRQLPTGGVDIALRQRLFQDRAALTLRVSDIFDTQVRNYELNAPNLQANYETKYETRVGWLGFTWYLGASKPGKRIETAPQGGGGFGG</sequence>
<evidence type="ECO:0000313" key="8">
    <source>
        <dbReference type="EMBL" id="GAA4349702.1"/>
    </source>
</evidence>
<comment type="subcellular location">
    <subcellularLocation>
        <location evidence="1">Cell outer membrane</location>
    </subcellularLocation>
</comment>
<dbReference type="PANTHER" id="PTHR40980:SF4">
    <property type="entry name" value="TONB-DEPENDENT RECEPTOR-LIKE BETA-BARREL DOMAIN-CONTAINING PROTEIN"/>
    <property type="match status" value="1"/>
</dbReference>
<evidence type="ECO:0000256" key="5">
    <source>
        <dbReference type="SAM" id="SignalP"/>
    </source>
</evidence>
<evidence type="ECO:0000256" key="1">
    <source>
        <dbReference type="ARBA" id="ARBA00004442"/>
    </source>
</evidence>
<name>A0ABP8I1Y3_9BACT</name>
<dbReference type="InterPro" id="IPR041700">
    <property type="entry name" value="OMP_b-brl_3"/>
</dbReference>
<dbReference type="Pfam" id="PF07715">
    <property type="entry name" value="Plug"/>
    <property type="match status" value="1"/>
</dbReference>
<dbReference type="Gene3D" id="2.60.40.1120">
    <property type="entry name" value="Carboxypeptidase-like, regulatory domain"/>
    <property type="match status" value="1"/>
</dbReference>
<dbReference type="RefSeq" id="WP_345233796.1">
    <property type="nucleotide sequence ID" value="NZ_BAABGZ010000010.1"/>
</dbReference>
<dbReference type="Pfam" id="PF13620">
    <property type="entry name" value="CarboxypepD_reg"/>
    <property type="match status" value="1"/>
</dbReference>
<evidence type="ECO:0000313" key="9">
    <source>
        <dbReference type="Proteomes" id="UP001501153"/>
    </source>
</evidence>
<comment type="caution">
    <text evidence="8">The sequence shown here is derived from an EMBL/GenBank/DDBJ whole genome shotgun (WGS) entry which is preliminary data.</text>
</comment>